<dbReference type="Proteomes" id="UP001208570">
    <property type="component" value="Unassembled WGS sequence"/>
</dbReference>
<feature type="compositionally biased region" description="Low complexity" evidence="1">
    <location>
        <begin position="187"/>
        <end position="207"/>
    </location>
</feature>
<dbReference type="PANTHER" id="PTHR24020">
    <property type="entry name" value="COLLAGEN ALPHA"/>
    <property type="match status" value="1"/>
</dbReference>
<sequence length="249" mass="27712">MADVVLAVSPRGSDENTEKALEFFRELTRGFDVSHDKVHVGLVPKDCRDIPEIDLKTFTSRDEALDTIDRLTRQAQADTTDVLRYMRKASFSQRYGARSRAKKLALVIVDETPDNMAAARKEAERLQVKKGVELFVIGVGKHVKPGKLRRLATDPDDQHMFHVANYDDLYSIVPIVQQAVCPACESTTPTRQPTTPTRQPTTPTRQPTTDHSDVSTLASSRCYDLARVIRLSPGADLTPGGWEIALGRI</sequence>
<dbReference type="AlphaFoldDB" id="A0AAD9N7C2"/>
<keyword evidence="4" id="KW-1185">Reference proteome</keyword>
<dbReference type="SMART" id="SM00327">
    <property type="entry name" value="VWA"/>
    <property type="match status" value="1"/>
</dbReference>
<organism evidence="3 4">
    <name type="scientific">Paralvinella palmiformis</name>
    <dbReference type="NCBI Taxonomy" id="53620"/>
    <lineage>
        <taxon>Eukaryota</taxon>
        <taxon>Metazoa</taxon>
        <taxon>Spiralia</taxon>
        <taxon>Lophotrochozoa</taxon>
        <taxon>Annelida</taxon>
        <taxon>Polychaeta</taxon>
        <taxon>Sedentaria</taxon>
        <taxon>Canalipalpata</taxon>
        <taxon>Terebellida</taxon>
        <taxon>Terebelliformia</taxon>
        <taxon>Alvinellidae</taxon>
        <taxon>Paralvinella</taxon>
    </lineage>
</organism>
<name>A0AAD9N7C2_9ANNE</name>
<dbReference type="InterPro" id="IPR036465">
    <property type="entry name" value="vWFA_dom_sf"/>
</dbReference>
<dbReference type="InterPro" id="IPR002035">
    <property type="entry name" value="VWF_A"/>
</dbReference>
<feature type="domain" description="VWFA" evidence="2">
    <location>
        <begin position="3"/>
        <end position="176"/>
    </location>
</feature>
<evidence type="ECO:0000256" key="1">
    <source>
        <dbReference type="SAM" id="MobiDB-lite"/>
    </source>
</evidence>
<feature type="region of interest" description="Disordered" evidence="1">
    <location>
        <begin position="185"/>
        <end position="216"/>
    </location>
</feature>
<dbReference type="PANTHER" id="PTHR24020:SF20">
    <property type="entry name" value="PH DOMAIN-CONTAINING PROTEIN"/>
    <property type="match status" value="1"/>
</dbReference>
<gene>
    <name evidence="3" type="ORF">LSH36_186g01070</name>
</gene>
<dbReference type="EMBL" id="JAODUP010000186">
    <property type="protein sequence ID" value="KAK2157691.1"/>
    <property type="molecule type" value="Genomic_DNA"/>
</dbReference>
<proteinExistence type="predicted"/>
<protein>
    <recommendedName>
        <fullName evidence="2">VWFA domain-containing protein</fullName>
    </recommendedName>
</protein>
<dbReference type="SUPFAM" id="SSF53300">
    <property type="entry name" value="vWA-like"/>
    <property type="match status" value="1"/>
</dbReference>
<comment type="caution">
    <text evidence="3">The sequence shown here is derived from an EMBL/GenBank/DDBJ whole genome shotgun (WGS) entry which is preliminary data.</text>
</comment>
<dbReference type="PROSITE" id="PS50234">
    <property type="entry name" value="VWFA"/>
    <property type="match status" value="1"/>
</dbReference>
<evidence type="ECO:0000259" key="2">
    <source>
        <dbReference type="PROSITE" id="PS50234"/>
    </source>
</evidence>
<dbReference type="Pfam" id="PF00092">
    <property type="entry name" value="VWA"/>
    <property type="match status" value="1"/>
</dbReference>
<dbReference type="Gene3D" id="3.40.50.410">
    <property type="entry name" value="von Willebrand factor, type A domain"/>
    <property type="match status" value="1"/>
</dbReference>
<evidence type="ECO:0000313" key="3">
    <source>
        <dbReference type="EMBL" id="KAK2157691.1"/>
    </source>
</evidence>
<evidence type="ECO:0000313" key="4">
    <source>
        <dbReference type="Proteomes" id="UP001208570"/>
    </source>
</evidence>
<reference evidence="3" key="1">
    <citation type="journal article" date="2023" name="Mol. Biol. Evol.">
        <title>Third-Generation Sequencing Reveals the Adaptive Role of the Epigenome in Three Deep-Sea Polychaetes.</title>
        <authorList>
            <person name="Perez M."/>
            <person name="Aroh O."/>
            <person name="Sun Y."/>
            <person name="Lan Y."/>
            <person name="Juniper S.K."/>
            <person name="Young C.R."/>
            <person name="Angers B."/>
            <person name="Qian P.Y."/>
        </authorList>
    </citation>
    <scope>NUCLEOTIDE SEQUENCE</scope>
    <source>
        <strain evidence="3">P08H-3</strain>
    </source>
</reference>
<accession>A0AAD9N7C2</accession>
<dbReference type="InterPro" id="IPR050525">
    <property type="entry name" value="ECM_Assembly_Org"/>
</dbReference>